<dbReference type="GO" id="GO:0004423">
    <property type="term" value="F:iduronate-2-sulfatase activity"/>
    <property type="evidence" value="ECO:0007669"/>
    <property type="project" value="InterPro"/>
</dbReference>
<organism evidence="9 10">
    <name type="scientific">Pelagicoccus mobilis</name>
    <dbReference type="NCBI Taxonomy" id="415221"/>
    <lineage>
        <taxon>Bacteria</taxon>
        <taxon>Pseudomonadati</taxon>
        <taxon>Verrucomicrobiota</taxon>
        <taxon>Opitutia</taxon>
        <taxon>Puniceicoccales</taxon>
        <taxon>Pelagicoccaceae</taxon>
        <taxon>Pelagicoccus</taxon>
    </lineage>
</organism>
<keyword evidence="10" id="KW-1185">Reference proteome</keyword>
<evidence type="ECO:0000256" key="2">
    <source>
        <dbReference type="ARBA" id="ARBA00008779"/>
    </source>
</evidence>
<dbReference type="InterPro" id="IPR000917">
    <property type="entry name" value="Sulfatase_N"/>
</dbReference>
<evidence type="ECO:0000313" key="10">
    <source>
        <dbReference type="Proteomes" id="UP000617628"/>
    </source>
</evidence>
<evidence type="ECO:0000259" key="8">
    <source>
        <dbReference type="Pfam" id="PF00884"/>
    </source>
</evidence>
<evidence type="ECO:0000256" key="4">
    <source>
        <dbReference type="ARBA" id="ARBA00022729"/>
    </source>
</evidence>
<sequence length="492" mass="55510">MFKLPAICAYALAVLVVGFQAFAQGGGQRPNVLFIICDDLNTHVESSGYENIKTPVFDKLAKSGMNFTSAYCQYPVCGPSRASFLHGLYPESTGVLNNKAKIDETRPGTKSFPELFKESGYWTAATGKVLHGAVSDKSEKRWDVAVQFFNEEMPMVTPVREAFVKKHGPIQDNRKLWKKTYFDIATQTRNQNIGYGASGLTDEQHKDGKNARQVVSWLENESYGEKPFFIALGIEKPHVPFLAPDKYFEMYPKEGLEYVLPPKDFWDQAPRTARDSRFEAFGFELGKENSDLRRDYMQAYHACVSFIDTQIGLVLDALEKSGQADNTIVILTSDHGFQLGEHFLWGKVSLFDICDRVPFLVRAPGYTTPGTSSEGLLELIDIYPTLAELCGLNAPEYLQGRSLVPMLKDPNKKLRDYSYTVVERDEGLGKAIRDERWRYSKWPDGEELYDLENDRHEHKNLAGSPEYSSVLKKMRTHLGKIESMAKGEALAP</sequence>
<gene>
    <name evidence="9" type="ORF">JIN87_23330</name>
</gene>
<accession>A0A934S037</accession>
<comment type="caution">
    <text evidence="9">The sequence shown here is derived from an EMBL/GenBank/DDBJ whole genome shotgun (WGS) entry which is preliminary data.</text>
</comment>
<proteinExistence type="inferred from homology"/>
<evidence type="ECO:0000256" key="5">
    <source>
        <dbReference type="ARBA" id="ARBA00022801"/>
    </source>
</evidence>
<dbReference type="GO" id="GO:0005737">
    <property type="term" value="C:cytoplasm"/>
    <property type="evidence" value="ECO:0007669"/>
    <property type="project" value="TreeGrafter"/>
</dbReference>
<feature type="domain" description="Sulfatase N-terminal" evidence="8">
    <location>
        <begin position="30"/>
        <end position="391"/>
    </location>
</feature>
<evidence type="ECO:0000256" key="1">
    <source>
        <dbReference type="ARBA" id="ARBA00001913"/>
    </source>
</evidence>
<dbReference type="GO" id="GO:0046872">
    <property type="term" value="F:metal ion binding"/>
    <property type="evidence" value="ECO:0007669"/>
    <property type="project" value="UniProtKB-KW"/>
</dbReference>
<dbReference type="Pfam" id="PF00884">
    <property type="entry name" value="Sulfatase"/>
    <property type="match status" value="1"/>
</dbReference>
<reference evidence="9" key="1">
    <citation type="submission" date="2021-01" db="EMBL/GenBank/DDBJ databases">
        <title>Modified the classification status of verrucomicrobia.</title>
        <authorList>
            <person name="Feng X."/>
        </authorList>
    </citation>
    <scope>NUCLEOTIDE SEQUENCE</scope>
    <source>
        <strain evidence="9">KCTC 13126</strain>
    </source>
</reference>
<dbReference type="InterPro" id="IPR017850">
    <property type="entry name" value="Alkaline_phosphatase_core_sf"/>
</dbReference>
<keyword evidence="5" id="KW-0378">Hydrolase</keyword>
<dbReference type="SUPFAM" id="SSF53649">
    <property type="entry name" value="Alkaline phosphatase-like"/>
    <property type="match status" value="1"/>
</dbReference>
<dbReference type="Proteomes" id="UP000617628">
    <property type="component" value="Unassembled WGS sequence"/>
</dbReference>
<dbReference type="Gene3D" id="3.40.720.10">
    <property type="entry name" value="Alkaline Phosphatase, subunit A"/>
    <property type="match status" value="1"/>
</dbReference>
<dbReference type="EMBL" id="JAENIL010000060">
    <property type="protein sequence ID" value="MBK1879836.1"/>
    <property type="molecule type" value="Genomic_DNA"/>
</dbReference>
<comment type="similarity">
    <text evidence="2">Belongs to the sulfatase family.</text>
</comment>
<dbReference type="PANTHER" id="PTHR45953:SF1">
    <property type="entry name" value="IDURONATE 2-SULFATASE"/>
    <property type="match status" value="1"/>
</dbReference>
<evidence type="ECO:0000256" key="6">
    <source>
        <dbReference type="ARBA" id="ARBA00022837"/>
    </source>
</evidence>
<evidence type="ECO:0000313" key="9">
    <source>
        <dbReference type="EMBL" id="MBK1879836.1"/>
    </source>
</evidence>
<feature type="signal peptide" evidence="7">
    <location>
        <begin position="1"/>
        <end position="23"/>
    </location>
</feature>
<keyword evidence="3" id="KW-0479">Metal-binding</keyword>
<dbReference type="CDD" id="cd16030">
    <property type="entry name" value="iduronate-2-sulfatase"/>
    <property type="match status" value="1"/>
</dbReference>
<dbReference type="PANTHER" id="PTHR45953">
    <property type="entry name" value="IDURONATE 2-SULFATASE"/>
    <property type="match status" value="1"/>
</dbReference>
<name>A0A934S037_9BACT</name>
<evidence type="ECO:0000256" key="7">
    <source>
        <dbReference type="SAM" id="SignalP"/>
    </source>
</evidence>
<comment type="cofactor">
    <cofactor evidence="1">
        <name>Ca(2+)</name>
        <dbReference type="ChEBI" id="CHEBI:29108"/>
    </cofactor>
</comment>
<keyword evidence="4 7" id="KW-0732">Signal</keyword>
<dbReference type="RefSeq" id="WP_200358097.1">
    <property type="nucleotide sequence ID" value="NZ_JAENIL010000060.1"/>
</dbReference>
<protein>
    <submittedName>
        <fullName evidence="9">Sulfatase</fullName>
    </submittedName>
</protein>
<dbReference type="AlphaFoldDB" id="A0A934S037"/>
<evidence type="ECO:0000256" key="3">
    <source>
        <dbReference type="ARBA" id="ARBA00022723"/>
    </source>
</evidence>
<dbReference type="InterPro" id="IPR035874">
    <property type="entry name" value="IDS"/>
</dbReference>
<keyword evidence="6" id="KW-0106">Calcium</keyword>
<feature type="chain" id="PRO_5037829273" evidence="7">
    <location>
        <begin position="24"/>
        <end position="492"/>
    </location>
</feature>